<accession>A0A653DAH0</accession>
<feature type="compositionally biased region" description="Polar residues" evidence="1">
    <location>
        <begin position="718"/>
        <end position="730"/>
    </location>
</feature>
<dbReference type="AlphaFoldDB" id="A0A653DAH0"/>
<feature type="region of interest" description="Disordered" evidence="1">
    <location>
        <begin position="718"/>
        <end position="813"/>
    </location>
</feature>
<reference evidence="2 3" key="1">
    <citation type="submission" date="2019-01" db="EMBL/GenBank/DDBJ databases">
        <authorList>
            <person name="Sayadi A."/>
        </authorList>
    </citation>
    <scope>NUCLEOTIDE SEQUENCE [LARGE SCALE GENOMIC DNA]</scope>
</reference>
<feature type="region of interest" description="Disordered" evidence="1">
    <location>
        <begin position="1003"/>
        <end position="1065"/>
    </location>
</feature>
<feature type="compositionally biased region" description="Polar residues" evidence="1">
    <location>
        <begin position="1133"/>
        <end position="1155"/>
    </location>
</feature>
<evidence type="ECO:0000313" key="3">
    <source>
        <dbReference type="Proteomes" id="UP000410492"/>
    </source>
</evidence>
<evidence type="ECO:0000256" key="1">
    <source>
        <dbReference type="SAM" id="MobiDB-lite"/>
    </source>
</evidence>
<dbReference type="EMBL" id="CAACVG010010860">
    <property type="protein sequence ID" value="VEN56856.1"/>
    <property type="molecule type" value="Genomic_DNA"/>
</dbReference>
<feature type="region of interest" description="Disordered" evidence="1">
    <location>
        <begin position="1130"/>
        <end position="1155"/>
    </location>
</feature>
<proteinExistence type="predicted"/>
<dbReference type="Proteomes" id="UP000410492">
    <property type="component" value="Unassembled WGS sequence"/>
</dbReference>
<evidence type="ECO:0000313" key="2">
    <source>
        <dbReference type="EMBL" id="VEN56856.1"/>
    </source>
</evidence>
<feature type="region of interest" description="Disordered" evidence="1">
    <location>
        <begin position="108"/>
        <end position="169"/>
    </location>
</feature>
<organism evidence="2 3">
    <name type="scientific">Callosobruchus maculatus</name>
    <name type="common">Southern cowpea weevil</name>
    <name type="synonym">Pulse bruchid</name>
    <dbReference type="NCBI Taxonomy" id="64391"/>
    <lineage>
        <taxon>Eukaryota</taxon>
        <taxon>Metazoa</taxon>
        <taxon>Ecdysozoa</taxon>
        <taxon>Arthropoda</taxon>
        <taxon>Hexapoda</taxon>
        <taxon>Insecta</taxon>
        <taxon>Pterygota</taxon>
        <taxon>Neoptera</taxon>
        <taxon>Endopterygota</taxon>
        <taxon>Coleoptera</taxon>
        <taxon>Polyphaga</taxon>
        <taxon>Cucujiformia</taxon>
        <taxon>Chrysomeloidea</taxon>
        <taxon>Chrysomelidae</taxon>
        <taxon>Bruchinae</taxon>
        <taxon>Bruchini</taxon>
        <taxon>Callosobruchus</taxon>
    </lineage>
</organism>
<feature type="compositionally biased region" description="Basic and acidic residues" evidence="1">
    <location>
        <begin position="731"/>
        <end position="741"/>
    </location>
</feature>
<gene>
    <name evidence="2" type="ORF">CALMAC_LOCUS15642</name>
</gene>
<feature type="compositionally biased region" description="Acidic residues" evidence="1">
    <location>
        <begin position="388"/>
        <end position="403"/>
    </location>
</feature>
<dbReference type="OrthoDB" id="6755021at2759"/>
<feature type="compositionally biased region" description="Polar residues" evidence="1">
    <location>
        <begin position="404"/>
        <end position="417"/>
    </location>
</feature>
<feature type="region of interest" description="Disordered" evidence="1">
    <location>
        <begin position="634"/>
        <end position="657"/>
    </location>
</feature>
<feature type="compositionally biased region" description="Polar residues" evidence="1">
    <location>
        <begin position="743"/>
        <end position="761"/>
    </location>
</feature>
<feature type="region of interest" description="Disordered" evidence="1">
    <location>
        <begin position="388"/>
        <end position="422"/>
    </location>
</feature>
<feature type="region of interest" description="Disordered" evidence="1">
    <location>
        <begin position="585"/>
        <end position="615"/>
    </location>
</feature>
<feature type="compositionally biased region" description="Basic and acidic residues" evidence="1">
    <location>
        <begin position="762"/>
        <end position="787"/>
    </location>
</feature>
<sequence length="1155" mass="128383">SRLLFFYSRPPPKQLEPQHTALQNLRTQESIKVKIRKANMLIDRVKEALEGIKFKDKGSSSSCLCMDQEQSSQPNTATTDSDKENDCCFIIQQSKAKLEAQMRAMEMGTGTPSINPISVKTAPEASRPKTRRCECSEDDHDVEERYRTSPGTRAPPVSCSPPDSSDETTMDALQHRSLQLLREKLNAISEHATETTESESEKPPAVCVAACNTVDIETTTSATNTEPPCTMSSKESQYSPCGSQKGTQSYIPAAEKSLQTDQKTKAPLTTVTVENAVIPPKSCQVKNLVIQSLPPIDVNISKRRMQSLLHYSIENNQTKLIFKNDTCNVAFQLTKSQDLTDEQEPPPAKPEHSANLLKIVEKGHKTRESVEVATPRVAKKILELEYPDTEVITAEDEEDEDESNNTSEPDTGSQSPPGQVPPVALDVNIALKITDTKRSISEVLEDKDEACLFTNKLPEKKSLSVTVADEEFPPDREKVLQSYHVYDNVNAHDPGMLNSSSLDFVAKVDENVYKTYINPSGFQKPLASDKSNINRSSSMRKCGLSLLSTLKIIKSQSGEDAKCSTSQEAVPKIWSLGFYANKSTQVLGETPSEPEVERSSRGEVQQEEQPPAGEERALKVINFTHSASRFQLTNKEEDRPAQLQAERDEDPAYQPIGCDGRCNQWAADLRTVITSIRTAKEEPEAENNIAEESTTQDIMKETRSTGCSFSLSTSKADVHVSQNIPQTQPLKQEDIAREKGSPKLSSDGQPSSKEQTSNKNIEMTKKPDEPEGNKDDNRGSSSDRTEKNQSISPKPSEKVEDGSQPTLVEYRTMNGSHLETISLTVSYTTGDSMEVNSPDMQTRTSSTRDSNRLSGLSNTQKTKFQLNNPITEEGKVKLRAIKDKLGLEHGEQSKSNIATETIQSRDKIGVCEEVSNFISGLTQHPSDEIKKVIPIIRSRKSLSKQEKSKSTRTFDVNYVFGDFRQPKVTELLARKSSKQNKDHLKVASNGRCKEEAKPFSRFNVGLGSSLKPKTPPTKQAAQEKPEPQVVRRPAKHSGHHKHKHKHNFKVETPSNSETITTERSKSEGELTSCQCVVSNGELHSCRYDQFHRMNPPMFNDAEDLVTTIRKKRSYFNNCVTYYLKRTPVPGPPYSSNRSSQQQVLNNSSISSNTAT</sequence>
<feature type="region of interest" description="Disordered" evidence="1">
    <location>
        <begin position="222"/>
        <end position="246"/>
    </location>
</feature>
<feature type="region of interest" description="Disordered" evidence="1">
    <location>
        <begin position="829"/>
        <end position="860"/>
    </location>
</feature>
<name>A0A653DAH0_CALMS</name>
<feature type="non-terminal residue" evidence="2">
    <location>
        <position position="1"/>
    </location>
</feature>
<protein>
    <submittedName>
        <fullName evidence="2">Uncharacterized protein</fullName>
    </submittedName>
</protein>
<feature type="region of interest" description="Disordered" evidence="1">
    <location>
        <begin position="57"/>
        <end position="82"/>
    </location>
</feature>
<feature type="compositionally biased region" description="Basic residues" evidence="1">
    <location>
        <begin position="1032"/>
        <end position="1047"/>
    </location>
</feature>
<keyword evidence="3" id="KW-1185">Reference proteome</keyword>
<feature type="compositionally biased region" description="Polar residues" evidence="1">
    <location>
        <begin position="59"/>
        <end position="79"/>
    </location>
</feature>